<dbReference type="AlphaFoldDB" id="A0A943BL32"/>
<gene>
    <name evidence="1" type="ORF">KHY67_01660</name>
</gene>
<proteinExistence type="predicted"/>
<organism evidence="1 2">
    <name type="scientific">Collinsella intestinalis</name>
    <dbReference type="NCBI Taxonomy" id="147207"/>
    <lineage>
        <taxon>Bacteria</taxon>
        <taxon>Bacillati</taxon>
        <taxon>Actinomycetota</taxon>
        <taxon>Coriobacteriia</taxon>
        <taxon>Coriobacteriales</taxon>
        <taxon>Coriobacteriaceae</taxon>
        <taxon>Collinsella</taxon>
    </lineage>
</organism>
<accession>A0A943BL32</accession>
<dbReference type="EMBL" id="JAGZJA010000001">
    <property type="protein sequence ID" value="MBS5146402.1"/>
    <property type="molecule type" value="Genomic_DNA"/>
</dbReference>
<dbReference type="Proteomes" id="UP000738879">
    <property type="component" value="Unassembled WGS sequence"/>
</dbReference>
<evidence type="ECO:0000313" key="1">
    <source>
        <dbReference type="EMBL" id="MBS5146402.1"/>
    </source>
</evidence>
<name>A0A943BL32_9ACTN</name>
<protein>
    <submittedName>
        <fullName evidence="1">Uncharacterized protein</fullName>
    </submittedName>
</protein>
<sequence>MYFIEDVTSLIDLIDDGDAMLSRLKTLEYLLFNCAMDLPLAGCKFAGTTKDGYDGSEMLFFIDEALQRLIQEYESQVAKYQTLMENNRKGNQNNIHTVGSPLGAKCAEKSMAA</sequence>
<evidence type="ECO:0000313" key="2">
    <source>
        <dbReference type="Proteomes" id="UP000738879"/>
    </source>
</evidence>
<comment type="caution">
    <text evidence="1">The sequence shown here is derived from an EMBL/GenBank/DDBJ whole genome shotgun (WGS) entry which is preliminary data.</text>
</comment>
<reference evidence="1" key="1">
    <citation type="submission" date="2021-02" db="EMBL/GenBank/DDBJ databases">
        <title>Infant gut strain persistence is associated with maternal origin, phylogeny, and functional potential including surface adhesion and iron acquisition.</title>
        <authorList>
            <person name="Lou Y.C."/>
        </authorList>
    </citation>
    <scope>NUCLEOTIDE SEQUENCE</scope>
    <source>
        <strain evidence="1">L3_128_245G1_dasL3_128_245G1_concoct_49</strain>
    </source>
</reference>